<reference evidence="1" key="1">
    <citation type="submission" date="2017-05" db="EMBL/GenBank/DDBJ databases">
        <authorList>
            <person name="Song R."/>
            <person name="Chenine A.L."/>
            <person name="Ruprecht R.M."/>
        </authorList>
    </citation>
    <scope>NUCLEOTIDE SEQUENCE</scope>
    <source>
        <strain evidence="1">Kingella_eburonensis</strain>
    </source>
</reference>
<name>A0A238TBP0_9NEIS</name>
<accession>A0A238TBP0</accession>
<proteinExistence type="predicted"/>
<evidence type="ECO:0000313" key="2">
    <source>
        <dbReference type="EMBL" id="SNB62627.1"/>
    </source>
</evidence>
<evidence type="ECO:0000313" key="3">
    <source>
        <dbReference type="Proteomes" id="UP000215450"/>
    </source>
</evidence>
<reference evidence="2 3" key="2">
    <citation type="submission" date="2017-06" db="EMBL/GenBank/DDBJ databases">
        <authorList>
            <person name="Kim H.J."/>
            <person name="Triplett B.A."/>
        </authorList>
    </citation>
    <scope>NUCLEOTIDE SEQUENCE [LARGE SCALE GENOMIC DNA]</scope>
    <source>
        <strain evidence="2">Kingella_eburonensis</strain>
    </source>
</reference>
<organism evidence="2 3">
    <name type="scientific">Kingella negevensis</name>
    <dbReference type="NCBI Taxonomy" id="1522312"/>
    <lineage>
        <taxon>Bacteria</taxon>
        <taxon>Pseudomonadati</taxon>
        <taxon>Pseudomonadota</taxon>
        <taxon>Betaproteobacteria</taxon>
        <taxon>Neisseriales</taxon>
        <taxon>Neisseriaceae</taxon>
        <taxon>Kingella</taxon>
    </lineage>
</organism>
<dbReference type="EMBL" id="FXUV01000014">
    <property type="protein sequence ID" value="SMQ12069.1"/>
    <property type="molecule type" value="Genomic_DNA"/>
</dbReference>
<keyword evidence="3" id="KW-1185">Reference proteome</keyword>
<dbReference type="AlphaFoldDB" id="A0A238TBP0"/>
<protein>
    <submittedName>
        <fullName evidence="2">Uncharacterized protein</fullName>
    </submittedName>
</protein>
<dbReference type="Proteomes" id="UP000215450">
    <property type="component" value="Unassembled WGS sequence"/>
</dbReference>
<dbReference type="STRING" id="1522312.GCA_900177895_00733"/>
<dbReference type="EMBL" id="FXUV02000016">
    <property type="protein sequence ID" value="SNB62627.1"/>
    <property type="molecule type" value="Genomic_DNA"/>
</dbReference>
<evidence type="ECO:0000313" key="1">
    <source>
        <dbReference type="EMBL" id="SMQ12069.1"/>
    </source>
</evidence>
<dbReference type="RefSeq" id="WP_143452779.1">
    <property type="nucleotide sequence ID" value="NZ_JARWIG010000008.1"/>
</dbReference>
<gene>
    <name evidence="2" type="ORF">KEBURONENSIS_01002</name>
    <name evidence="1" type="ORF">KEBURONENSIS_01078</name>
</gene>
<sequence length="197" mass="22353">MKMIHSFLFLAIFLTACQPENTSAPQSKNVPVIPYEKWQQADWDKFFTPKYQGKEPEMGESSVVYLPLATQYPKNDCVILTYDYSDDGAKVMLLTSLSILKAYENFKLAEMKKEYPTEASAAEHGLTLEDVIPDIAKMMKQLKPAHNNQFGCQYIFSLSDTGFASRLIYQSNYSLWDEKAQKFADSVSVFFESSATG</sequence>
<dbReference type="PROSITE" id="PS51257">
    <property type="entry name" value="PROKAR_LIPOPROTEIN"/>
    <property type="match status" value="1"/>
</dbReference>